<organism evidence="2 3">
    <name type="scientific">Riccia fluitans</name>
    <dbReference type="NCBI Taxonomy" id="41844"/>
    <lineage>
        <taxon>Eukaryota</taxon>
        <taxon>Viridiplantae</taxon>
        <taxon>Streptophyta</taxon>
        <taxon>Embryophyta</taxon>
        <taxon>Marchantiophyta</taxon>
        <taxon>Marchantiopsida</taxon>
        <taxon>Marchantiidae</taxon>
        <taxon>Marchantiales</taxon>
        <taxon>Ricciaceae</taxon>
        <taxon>Riccia</taxon>
    </lineage>
</organism>
<dbReference type="Proteomes" id="UP001605036">
    <property type="component" value="Unassembled WGS sequence"/>
</dbReference>
<feature type="region of interest" description="Disordered" evidence="1">
    <location>
        <begin position="1"/>
        <end position="25"/>
    </location>
</feature>
<evidence type="ECO:0000256" key="1">
    <source>
        <dbReference type="SAM" id="MobiDB-lite"/>
    </source>
</evidence>
<reference evidence="2 3" key="1">
    <citation type="submission" date="2024-09" db="EMBL/GenBank/DDBJ databases">
        <title>Chromosome-scale assembly of Riccia fluitans.</title>
        <authorList>
            <person name="Paukszto L."/>
            <person name="Sawicki J."/>
            <person name="Karawczyk K."/>
            <person name="Piernik-Szablinska J."/>
            <person name="Szczecinska M."/>
            <person name="Mazdziarz M."/>
        </authorList>
    </citation>
    <scope>NUCLEOTIDE SEQUENCE [LARGE SCALE GENOMIC DNA]</scope>
    <source>
        <strain evidence="2">Rf_01</strain>
        <tissue evidence="2">Aerial parts of the thallus</tissue>
    </source>
</reference>
<proteinExistence type="predicted"/>
<evidence type="ECO:0000313" key="2">
    <source>
        <dbReference type="EMBL" id="KAL2631138.1"/>
    </source>
</evidence>
<keyword evidence="3" id="KW-1185">Reference proteome</keyword>
<dbReference type="AlphaFoldDB" id="A0ABD1YK93"/>
<feature type="region of interest" description="Disordered" evidence="1">
    <location>
        <begin position="39"/>
        <end position="60"/>
    </location>
</feature>
<gene>
    <name evidence="2" type="ORF">R1flu_015824</name>
</gene>
<protein>
    <submittedName>
        <fullName evidence="2">Uncharacterized protein</fullName>
    </submittedName>
</protein>
<comment type="caution">
    <text evidence="2">The sequence shown here is derived from an EMBL/GenBank/DDBJ whole genome shotgun (WGS) entry which is preliminary data.</text>
</comment>
<feature type="compositionally biased region" description="Basic and acidic residues" evidence="1">
    <location>
        <begin position="1"/>
        <end position="10"/>
    </location>
</feature>
<name>A0ABD1YK93_9MARC</name>
<accession>A0ABD1YK93</accession>
<sequence length="106" mass="11400">MPASSRREDNDASLVTSPCSHRSWEGSNFGYGWNRQSSEPLYESSGLSLSADDGTSKGQLAPQELGVNLGVLVLGSKAFQIQTSASSQAFSFLRLSSSHENCRDRA</sequence>
<evidence type="ECO:0000313" key="3">
    <source>
        <dbReference type="Proteomes" id="UP001605036"/>
    </source>
</evidence>
<dbReference type="EMBL" id="JBHFFA010000004">
    <property type="protein sequence ID" value="KAL2631138.1"/>
    <property type="molecule type" value="Genomic_DNA"/>
</dbReference>